<name>A0AAU8KJL1_9ACTN</name>
<evidence type="ECO:0000313" key="1">
    <source>
        <dbReference type="EMBL" id="XCN15862.1"/>
    </source>
</evidence>
<sequence length="44" mass="4977">MVTLLYYLVAVPVGLAARLVRDPLSRRRDPRATTYWTSSAGRAR</sequence>
<dbReference type="AlphaFoldDB" id="A0AAU8KJL1"/>
<accession>A0AAU8KJL1</accession>
<dbReference type="RefSeq" id="WP_354597636.1">
    <property type="nucleotide sequence ID" value="NZ_CP136798.1"/>
</dbReference>
<protein>
    <submittedName>
        <fullName evidence="1">Uncharacterized protein</fullName>
    </submittedName>
</protein>
<organism evidence="1">
    <name type="scientific">Streptomyces sp. JL1001</name>
    <dbReference type="NCBI Taxonomy" id="3078227"/>
    <lineage>
        <taxon>Bacteria</taxon>
        <taxon>Bacillati</taxon>
        <taxon>Actinomycetota</taxon>
        <taxon>Actinomycetes</taxon>
        <taxon>Kitasatosporales</taxon>
        <taxon>Streptomycetaceae</taxon>
        <taxon>Streptomyces</taxon>
    </lineage>
</organism>
<dbReference type="EMBL" id="CP136798">
    <property type="protein sequence ID" value="XCN15862.1"/>
    <property type="molecule type" value="Genomic_DNA"/>
</dbReference>
<reference evidence="1" key="1">
    <citation type="submission" date="2023-10" db="EMBL/GenBank/DDBJ databases">
        <title>Complete genome sequence of Streptomyces sp. JL1001.</title>
        <authorList>
            <person name="Jiang L."/>
        </authorList>
    </citation>
    <scope>NUCLEOTIDE SEQUENCE</scope>
    <source>
        <strain evidence="1">JL1001</strain>
    </source>
</reference>
<gene>
    <name evidence="1" type="ORF">R1Y80_20475</name>
</gene>
<proteinExistence type="predicted"/>